<keyword evidence="1" id="KW-0378">Hydrolase</keyword>
<dbReference type="STRING" id="1817813.A2008_12195"/>
<evidence type="ECO:0008006" key="6">
    <source>
        <dbReference type="Google" id="ProtNLM"/>
    </source>
</evidence>
<dbReference type="SUPFAM" id="SSF52540">
    <property type="entry name" value="P-loop containing nucleoside triphosphate hydrolases"/>
    <property type="match status" value="2"/>
</dbReference>
<dbReference type="GO" id="GO:0016787">
    <property type="term" value="F:hydrolase activity"/>
    <property type="evidence" value="ECO:0007669"/>
    <property type="project" value="UniProtKB-KW"/>
</dbReference>
<dbReference type="EMBL" id="MGFH01000081">
    <property type="protein sequence ID" value="OGM06076.1"/>
    <property type="molecule type" value="Genomic_DNA"/>
</dbReference>
<dbReference type="InterPro" id="IPR027417">
    <property type="entry name" value="P-loop_NTPase"/>
</dbReference>
<name>A0A1F7WTH5_9BACT</name>
<dbReference type="InterPro" id="IPR022138">
    <property type="entry name" value="DUF3670"/>
</dbReference>
<organism evidence="4 5">
    <name type="scientific">Candidatus Wallbacteria bacterium GWC2_49_35</name>
    <dbReference type="NCBI Taxonomy" id="1817813"/>
    <lineage>
        <taxon>Bacteria</taxon>
        <taxon>Candidatus Walliibacteriota</taxon>
    </lineage>
</organism>
<dbReference type="CDD" id="cd18793">
    <property type="entry name" value="SF2_C_SNF"/>
    <property type="match status" value="1"/>
</dbReference>
<dbReference type="PROSITE" id="PS51194">
    <property type="entry name" value="HELICASE_CTER"/>
    <property type="match status" value="1"/>
</dbReference>
<dbReference type="Pfam" id="PF00176">
    <property type="entry name" value="SNF2-rel_dom"/>
    <property type="match status" value="1"/>
</dbReference>
<dbReference type="SMART" id="SM00490">
    <property type="entry name" value="HELICc"/>
    <property type="match status" value="1"/>
</dbReference>
<dbReference type="Pfam" id="PF12419">
    <property type="entry name" value="DUF3670"/>
    <property type="match status" value="1"/>
</dbReference>
<feature type="domain" description="Helicase C-terminal" evidence="3">
    <location>
        <begin position="726"/>
        <end position="891"/>
    </location>
</feature>
<proteinExistence type="predicted"/>
<dbReference type="InterPro" id="IPR001650">
    <property type="entry name" value="Helicase_C-like"/>
</dbReference>
<evidence type="ECO:0000256" key="1">
    <source>
        <dbReference type="ARBA" id="ARBA00022801"/>
    </source>
</evidence>
<accession>A0A1F7WTH5</accession>
<dbReference type="InterPro" id="IPR014001">
    <property type="entry name" value="Helicase_ATP-bd"/>
</dbReference>
<sequence>MNSNDNELIAIIQPEGRFCLERRPAGDKIVQARAAFEARLFDLYSKDHGEASLLLGLSGRHGGFSVSPSLCFLFSAAAPLGERLIKNPDLETLREKTPARYESAEPAAIIEAAPYLDGSEHLDESWFESFARSFEGAFQRLMSAHRGRADGFFAAYNPRIHPAGRVFFHMVENKKGEKPFAFMATYSKHSEGGRTKHLPLKNAISEFGGDKKKLLELISAVTRAAEKSRLIGGLLETGELFHPIALSAEEAHAFLKEVPLYEESGVLCRIPDWWKEARRPPAIRIKVGDDAPSRVGFNALLDFSPEISLGGLSVSPDELRRLARESDGLILLKGKWVEADANRLKQALAAFERAAGSAGGEGGITLFEALRLNLTADKFAAASGGEGSGENTVTVEISNGEWLAATIKKLTRPETVENTDCGKDFQGALRPYQQKGLNWLNLMKNLGLGACLADDMGLGKTVQVLALLNSAARAKNLLVVPASLIGNWANEIARFTPALKYRVLHPSAKAEKGAGMDDIEKAAAENDLIITTYAMLHRYEKLRDIYWDALIIDEAQNIKNPDTKQTKAAKRLKAAFRVALTGTPVENRLSDLWSIFDFINRGLLGTLNEFTGFTRRLSDRGEGYSRLKKTASPFILRRLKTDKSIISDLPDKIEMKTYSALSKKQAAVYDSLVKEIKEALENAEEGIARRGLILSSLMKFKQICNHPDQYLGQKCYAESESGKFARLREICETIREKRERLLVFTQFREITGPLADFLSEVFGRGGLVLHGGTPVARRADIVARFQGDDYIPFMVLSLKAGGTGLNLTAASHVVHFDRWWNPAVENQATDRAFRIGQSKNVVVHKFITKGTLEEKIDLMIEDKIKLSKEVIPDISESFITEMSDEQIMKLFDLSSERAELD</sequence>
<evidence type="ECO:0000259" key="2">
    <source>
        <dbReference type="PROSITE" id="PS51192"/>
    </source>
</evidence>
<gene>
    <name evidence="4" type="ORF">A2008_12195</name>
</gene>
<dbReference type="InterPro" id="IPR000330">
    <property type="entry name" value="SNF2_N"/>
</dbReference>
<evidence type="ECO:0000259" key="3">
    <source>
        <dbReference type="PROSITE" id="PS51194"/>
    </source>
</evidence>
<evidence type="ECO:0000313" key="4">
    <source>
        <dbReference type="EMBL" id="OGM06076.1"/>
    </source>
</evidence>
<protein>
    <recommendedName>
        <fullName evidence="6">Helicase SNF2</fullName>
    </recommendedName>
</protein>
<reference evidence="4 5" key="1">
    <citation type="journal article" date="2016" name="Nat. Commun.">
        <title>Thousands of microbial genomes shed light on interconnected biogeochemical processes in an aquifer system.</title>
        <authorList>
            <person name="Anantharaman K."/>
            <person name="Brown C.T."/>
            <person name="Hug L.A."/>
            <person name="Sharon I."/>
            <person name="Castelle C.J."/>
            <person name="Probst A.J."/>
            <person name="Thomas B.C."/>
            <person name="Singh A."/>
            <person name="Wilkins M.J."/>
            <person name="Karaoz U."/>
            <person name="Brodie E.L."/>
            <person name="Williams K.H."/>
            <person name="Hubbard S.S."/>
            <person name="Banfield J.F."/>
        </authorList>
    </citation>
    <scope>NUCLEOTIDE SEQUENCE [LARGE SCALE GENOMIC DNA]</scope>
</reference>
<dbReference type="PROSITE" id="PS51192">
    <property type="entry name" value="HELICASE_ATP_BIND_1"/>
    <property type="match status" value="1"/>
</dbReference>
<feature type="domain" description="Helicase ATP-binding" evidence="2">
    <location>
        <begin position="441"/>
        <end position="602"/>
    </location>
</feature>
<dbReference type="AlphaFoldDB" id="A0A1F7WTH5"/>
<evidence type="ECO:0000313" key="5">
    <source>
        <dbReference type="Proteomes" id="UP000178735"/>
    </source>
</evidence>
<dbReference type="Pfam" id="PF00271">
    <property type="entry name" value="Helicase_C"/>
    <property type="match status" value="1"/>
</dbReference>
<dbReference type="Gene3D" id="3.40.50.300">
    <property type="entry name" value="P-loop containing nucleotide triphosphate hydrolases"/>
    <property type="match status" value="1"/>
</dbReference>
<dbReference type="SMART" id="SM00487">
    <property type="entry name" value="DEXDc"/>
    <property type="match status" value="1"/>
</dbReference>
<dbReference type="InterPro" id="IPR049730">
    <property type="entry name" value="SNF2/RAD54-like_C"/>
</dbReference>
<dbReference type="InterPro" id="IPR038718">
    <property type="entry name" value="SNF2-like_sf"/>
</dbReference>
<comment type="caution">
    <text evidence="4">The sequence shown here is derived from an EMBL/GenBank/DDBJ whole genome shotgun (WGS) entry which is preliminary data.</text>
</comment>
<dbReference type="Gene3D" id="3.40.50.10810">
    <property type="entry name" value="Tandem AAA-ATPase domain"/>
    <property type="match status" value="1"/>
</dbReference>
<dbReference type="Proteomes" id="UP000178735">
    <property type="component" value="Unassembled WGS sequence"/>
</dbReference>
<dbReference type="PANTHER" id="PTHR10799">
    <property type="entry name" value="SNF2/RAD54 HELICASE FAMILY"/>
    <property type="match status" value="1"/>
</dbReference>
<dbReference type="GO" id="GO:0005524">
    <property type="term" value="F:ATP binding"/>
    <property type="evidence" value="ECO:0007669"/>
    <property type="project" value="InterPro"/>
</dbReference>